<evidence type="ECO:0000313" key="1">
    <source>
        <dbReference type="EMBL" id="GFY98764.1"/>
    </source>
</evidence>
<keyword evidence="2" id="KW-1185">Reference proteome</keyword>
<organism evidence="1 2">
    <name type="scientific">Actinidia rufa</name>
    <dbReference type="NCBI Taxonomy" id="165716"/>
    <lineage>
        <taxon>Eukaryota</taxon>
        <taxon>Viridiplantae</taxon>
        <taxon>Streptophyta</taxon>
        <taxon>Embryophyta</taxon>
        <taxon>Tracheophyta</taxon>
        <taxon>Spermatophyta</taxon>
        <taxon>Magnoliopsida</taxon>
        <taxon>eudicotyledons</taxon>
        <taxon>Gunneridae</taxon>
        <taxon>Pentapetalae</taxon>
        <taxon>asterids</taxon>
        <taxon>Ericales</taxon>
        <taxon>Actinidiaceae</taxon>
        <taxon>Actinidia</taxon>
    </lineage>
</organism>
<dbReference type="AlphaFoldDB" id="A0A7J0FJ88"/>
<sequence>MAKPRKPKDEEQKVDNSEAVVRHQKLCLSIDMDRRRGYG</sequence>
<name>A0A7J0FJ88_9ERIC</name>
<protein>
    <submittedName>
        <fullName evidence="1">Uncharacterized protein</fullName>
    </submittedName>
</protein>
<proteinExistence type="predicted"/>
<comment type="caution">
    <text evidence="1">The sequence shown here is derived from an EMBL/GenBank/DDBJ whole genome shotgun (WGS) entry which is preliminary data.</text>
</comment>
<reference evidence="1 2" key="1">
    <citation type="submission" date="2019-07" db="EMBL/GenBank/DDBJ databases">
        <title>De Novo Assembly of kiwifruit Actinidia rufa.</title>
        <authorList>
            <person name="Sugita-Konishi S."/>
            <person name="Sato K."/>
            <person name="Mori E."/>
            <person name="Abe Y."/>
            <person name="Kisaki G."/>
            <person name="Hamano K."/>
            <person name="Suezawa K."/>
            <person name="Otani M."/>
            <person name="Fukuda T."/>
            <person name="Manabe T."/>
            <person name="Gomi K."/>
            <person name="Tabuchi M."/>
            <person name="Akimitsu K."/>
            <person name="Kataoka I."/>
        </authorList>
    </citation>
    <scope>NUCLEOTIDE SEQUENCE [LARGE SCALE GENOMIC DNA]</scope>
    <source>
        <strain evidence="2">cv. Fuchu</strain>
    </source>
</reference>
<accession>A0A7J0FJ88</accession>
<dbReference type="OrthoDB" id="1734121at2759"/>
<gene>
    <name evidence="1" type="ORF">Acr_13g0001650</name>
</gene>
<evidence type="ECO:0000313" key="2">
    <source>
        <dbReference type="Proteomes" id="UP000585474"/>
    </source>
</evidence>
<dbReference type="Proteomes" id="UP000585474">
    <property type="component" value="Unassembled WGS sequence"/>
</dbReference>
<dbReference type="EMBL" id="BJWL01000013">
    <property type="protein sequence ID" value="GFY98764.1"/>
    <property type="molecule type" value="Genomic_DNA"/>
</dbReference>